<keyword evidence="2" id="KW-0472">Membrane</keyword>
<protein>
    <recommendedName>
        <fullName evidence="5">Cell division protein FtsL</fullName>
    </recommendedName>
</protein>
<dbReference type="EMBL" id="FPCG01000004">
    <property type="protein sequence ID" value="SFV22541.1"/>
    <property type="molecule type" value="Genomic_DNA"/>
</dbReference>
<dbReference type="Proteomes" id="UP000198881">
    <property type="component" value="Unassembled WGS sequence"/>
</dbReference>
<keyword evidence="2" id="KW-1133">Transmembrane helix</keyword>
<proteinExistence type="predicted"/>
<dbReference type="OrthoDB" id="4967010at2"/>
<accession>A0A1I7MKV1</accession>
<evidence type="ECO:0000256" key="2">
    <source>
        <dbReference type="SAM" id="Phobius"/>
    </source>
</evidence>
<feature type="region of interest" description="Disordered" evidence="1">
    <location>
        <begin position="1"/>
        <end position="52"/>
    </location>
</feature>
<evidence type="ECO:0000256" key="1">
    <source>
        <dbReference type="SAM" id="MobiDB-lite"/>
    </source>
</evidence>
<dbReference type="RefSeq" id="WP_143109438.1">
    <property type="nucleotide sequence ID" value="NZ_CBDRLN010000004.1"/>
</dbReference>
<dbReference type="STRING" id="574650.SAMN04487966_104185"/>
<keyword evidence="2" id="KW-0812">Transmembrane</keyword>
<reference evidence="3 4" key="1">
    <citation type="submission" date="2016-10" db="EMBL/GenBank/DDBJ databases">
        <authorList>
            <person name="de Groot N.N."/>
        </authorList>
    </citation>
    <scope>NUCLEOTIDE SEQUENCE [LARGE SCALE GENOMIC DNA]</scope>
    <source>
        <strain evidence="3 4">CGMCC 1.7054</strain>
    </source>
</reference>
<feature type="transmembrane region" description="Helical" evidence="2">
    <location>
        <begin position="62"/>
        <end position="84"/>
    </location>
</feature>
<gene>
    <name evidence="3" type="ORF">SAMN04487966_104185</name>
</gene>
<sequence>MTAQPHRPAMQQPNLTDGSAARQLTPAAPWRPAAPSESGSSTRRRTPLSVVPAPLPKTGRGFIALCAMMLIAALGVVLAVNITVSNRQYDLVTLRAEHTDLTQTNERLTQQAEHLAAPQNLAAQASSLGMVMPGDIAAIDLGTGAVTGQATAADAENKPTDFVAAPSVPHGPNQAGAEPDEKPTAQDEAATPAPAEPEFDPAELNGGSIPAPQLQTPGR</sequence>
<evidence type="ECO:0000313" key="3">
    <source>
        <dbReference type="EMBL" id="SFV22541.1"/>
    </source>
</evidence>
<evidence type="ECO:0008006" key="5">
    <source>
        <dbReference type="Google" id="ProtNLM"/>
    </source>
</evidence>
<organism evidence="3 4">
    <name type="scientific">Micrococcus terreus</name>
    <dbReference type="NCBI Taxonomy" id="574650"/>
    <lineage>
        <taxon>Bacteria</taxon>
        <taxon>Bacillati</taxon>
        <taxon>Actinomycetota</taxon>
        <taxon>Actinomycetes</taxon>
        <taxon>Micrococcales</taxon>
        <taxon>Micrococcaceae</taxon>
        <taxon>Micrococcus</taxon>
    </lineage>
</organism>
<name>A0A1I7MKV1_9MICC</name>
<feature type="region of interest" description="Disordered" evidence="1">
    <location>
        <begin position="161"/>
        <end position="219"/>
    </location>
</feature>
<evidence type="ECO:0000313" key="4">
    <source>
        <dbReference type="Proteomes" id="UP000198881"/>
    </source>
</evidence>
<dbReference type="AlphaFoldDB" id="A0A1I7MKV1"/>
<keyword evidence="4" id="KW-1185">Reference proteome</keyword>